<sequence length="88" mass="9821">MLSSQSYITTFTHLTSSPIISPTTLTLPPSLPPSLAKHSEYESMKRCLHYARGRCNARLLEAQLHPLYGRLGGVKEEVAGNIAGRRWR</sequence>
<protein>
    <submittedName>
        <fullName evidence="1">Uncharacterized protein</fullName>
    </submittedName>
</protein>
<evidence type="ECO:0000313" key="2">
    <source>
        <dbReference type="Proteomes" id="UP000324222"/>
    </source>
</evidence>
<proteinExistence type="predicted"/>
<evidence type="ECO:0000313" key="1">
    <source>
        <dbReference type="EMBL" id="MPC90280.1"/>
    </source>
</evidence>
<reference evidence="1 2" key="1">
    <citation type="submission" date="2019-05" db="EMBL/GenBank/DDBJ databases">
        <title>Another draft genome of Portunus trituberculatus and its Hox gene families provides insights of decapod evolution.</title>
        <authorList>
            <person name="Jeong J.-H."/>
            <person name="Song I."/>
            <person name="Kim S."/>
            <person name="Choi T."/>
            <person name="Kim D."/>
            <person name="Ryu S."/>
            <person name="Kim W."/>
        </authorList>
    </citation>
    <scope>NUCLEOTIDE SEQUENCE [LARGE SCALE GENOMIC DNA]</scope>
    <source>
        <tissue evidence="1">Muscle</tissue>
    </source>
</reference>
<organism evidence="1 2">
    <name type="scientific">Portunus trituberculatus</name>
    <name type="common">Swimming crab</name>
    <name type="synonym">Neptunus trituberculatus</name>
    <dbReference type="NCBI Taxonomy" id="210409"/>
    <lineage>
        <taxon>Eukaryota</taxon>
        <taxon>Metazoa</taxon>
        <taxon>Ecdysozoa</taxon>
        <taxon>Arthropoda</taxon>
        <taxon>Crustacea</taxon>
        <taxon>Multicrustacea</taxon>
        <taxon>Malacostraca</taxon>
        <taxon>Eumalacostraca</taxon>
        <taxon>Eucarida</taxon>
        <taxon>Decapoda</taxon>
        <taxon>Pleocyemata</taxon>
        <taxon>Brachyura</taxon>
        <taxon>Eubrachyura</taxon>
        <taxon>Portunoidea</taxon>
        <taxon>Portunidae</taxon>
        <taxon>Portuninae</taxon>
        <taxon>Portunus</taxon>
    </lineage>
</organism>
<gene>
    <name evidence="1" type="ORF">E2C01_085257</name>
</gene>
<keyword evidence="2" id="KW-1185">Reference proteome</keyword>
<dbReference type="AlphaFoldDB" id="A0A5B7J0G9"/>
<dbReference type="EMBL" id="VSRR010083861">
    <property type="protein sequence ID" value="MPC90280.1"/>
    <property type="molecule type" value="Genomic_DNA"/>
</dbReference>
<comment type="caution">
    <text evidence="1">The sequence shown here is derived from an EMBL/GenBank/DDBJ whole genome shotgun (WGS) entry which is preliminary data.</text>
</comment>
<dbReference type="Proteomes" id="UP000324222">
    <property type="component" value="Unassembled WGS sequence"/>
</dbReference>
<name>A0A5B7J0G9_PORTR</name>
<accession>A0A5B7J0G9</accession>